<comment type="similarity">
    <text evidence="1">Belongs to the heat shock protein 70 family.</text>
</comment>
<organism evidence="4 5">
    <name type="scientific">Triplophysa tibetana</name>
    <dbReference type="NCBI Taxonomy" id="1572043"/>
    <lineage>
        <taxon>Eukaryota</taxon>
        <taxon>Metazoa</taxon>
        <taxon>Chordata</taxon>
        <taxon>Craniata</taxon>
        <taxon>Vertebrata</taxon>
        <taxon>Euteleostomi</taxon>
        <taxon>Actinopterygii</taxon>
        <taxon>Neopterygii</taxon>
        <taxon>Teleostei</taxon>
        <taxon>Ostariophysi</taxon>
        <taxon>Cypriniformes</taxon>
        <taxon>Nemacheilidae</taxon>
        <taxon>Triplophysa</taxon>
    </lineage>
</organism>
<name>A0A5A9N003_9TELE</name>
<evidence type="ECO:0000313" key="5">
    <source>
        <dbReference type="Proteomes" id="UP000324632"/>
    </source>
</evidence>
<dbReference type="GO" id="GO:0005524">
    <property type="term" value="F:ATP binding"/>
    <property type="evidence" value="ECO:0007669"/>
    <property type="project" value="UniProtKB-KW"/>
</dbReference>
<evidence type="ECO:0000256" key="2">
    <source>
        <dbReference type="ARBA" id="ARBA00022741"/>
    </source>
</evidence>
<comment type="caution">
    <text evidence="4">The sequence shown here is derived from an EMBL/GenBank/DDBJ whole genome shotgun (WGS) entry which is preliminary data.</text>
</comment>
<dbReference type="InterPro" id="IPR013126">
    <property type="entry name" value="Hsp_70_fam"/>
</dbReference>
<dbReference type="Gene3D" id="1.20.1270.10">
    <property type="match status" value="1"/>
</dbReference>
<evidence type="ECO:0000256" key="1">
    <source>
        <dbReference type="ARBA" id="ARBA00007381"/>
    </source>
</evidence>
<evidence type="ECO:0000256" key="3">
    <source>
        <dbReference type="ARBA" id="ARBA00022840"/>
    </source>
</evidence>
<accession>A0A5A9N003</accession>
<dbReference type="Pfam" id="PF00012">
    <property type="entry name" value="HSP70"/>
    <property type="match status" value="1"/>
</dbReference>
<protein>
    <submittedName>
        <fullName evidence="4">Heat shock cognate 71 kDa protein Hsc70.1</fullName>
    </submittedName>
</protein>
<dbReference type="EMBL" id="SOYY01000025">
    <property type="protein sequence ID" value="KAA0702249.1"/>
    <property type="molecule type" value="Genomic_DNA"/>
</dbReference>
<dbReference type="SUPFAM" id="SSF100934">
    <property type="entry name" value="Heat shock protein 70kD (HSP70), C-terminal subdomain"/>
    <property type="match status" value="1"/>
</dbReference>
<keyword evidence="4" id="KW-0346">Stress response</keyword>
<evidence type="ECO:0000313" key="4">
    <source>
        <dbReference type="EMBL" id="KAA0702249.1"/>
    </source>
</evidence>
<dbReference type="Proteomes" id="UP000324632">
    <property type="component" value="Chromosome 25"/>
</dbReference>
<dbReference type="AlphaFoldDB" id="A0A5A9N003"/>
<keyword evidence="5" id="KW-1185">Reference proteome</keyword>
<proteinExistence type="inferred from homology"/>
<keyword evidence="3" id="KW-0067">ATP-binding</keyword>
<dbReference type="GO" id="GO:0140662">
    <property type="term" value="F:ATP-dependent protein folding chaperone"/>
    <property type="evidence" value="ECO:0007669"/>
    <property type="project" value="InterPro"/>
</dbReference>
<gene>
    <name evidence="4" type="ORF">E1301_Tti010978</name>
</gene>
<sequence length="225" mass="26133">MPMAFSMYPQWTKALARRTRSQSPMTKVKSFRQTSEIQTLTYSSGDMNLPKETKTYLFYFRTFPIVQFSHNHLCVNQRLSKEDIERMVQEADQYRSEEEAQKEKVTAKNTLESLAFNMKSTVEDDKLKDKINPDDKKVIIDKCNEVIAWLDRNQHLQFVNIRSENHCFLCNRLLRRKSLSTNRRSWKKFAIPIITKLYQGAGDMPGGMPGRMQGGFPGGLEVVPP</sequence>
<keyword evidence="2" id="KW-0547">Nucleotide-binding</keyword>
<dbReference type="InterPro" id="IPR029048">
    <property type="entry name" value="HSP70_C_sf"/>
</dbReference>
<reference evidence="4 5" key="1">
    <citation type="journal article" date="2019" name="Mol. Ecol. Resour.">
        <title>Chromosome-level genome assembly of Triplophysa tibetana, a fish adapted to the harsh high-altitude environment of the Tibetan Plateau.</title>
        <authorList>
            <person name="Yang X."/>
            <person name="Liu H."/>
            <person name="Ma Z."/>
            <person name="Zou Y."/>
            <person name="Zou M."/>
            <person name="Mao Y."/>
            <person name="Li X."/>
            <person name="Wang H."/>
            <person name="Chen T."/>
            <person name="Wang W."/>
            <person name="Yang R."/>
        </authorList>
    </citation>
    <scope>NUCLEOTIDE SEQUENCE [LARGE SCALE GENOMIC DNA]</scope>
    <source>
        <strain evidence="4">TTIB1903HZAU</strain>
        <tissue evidence="4">Muscle</tissue>
    </source>
</reference>